<dbReference type="PANTHER" id="PTHR30469">
    <property type="entry name" value="MULTIDRUG RESISTANCE PROTEIN MDTA"/>
    <property type="match status" value="1"/>
</dbReference>
<evidence type="ECO:0000259" key="3">
    <source>
        <dbReference type="Pfam" id="PF25917"/>
    </source>
</evidence>
<dbReference type="InterPro" id="IPR006143">
    <property type="entry name" value="RND_pump_MFP"/>
</dbReference>
<dbReference type="InterPro" id="IPR058637">
    <property type="entry name" value="YknX-like_C"/>
</dbReference>
<protein>
    <submittedName>
        <fullName evidence="6">Efflux RND transporter periplasmic adaptor subunit</fullName>
    </submittedName>
</protein>
<feature type="domain" description="Multidrug resistance protein MdtA-like barrel-sandwich hybrid" evidence="3">
    <location>
        <begin position="67"/>
        <end position="194"/>
    </location>
</feature>
<proteinExistence type="inferred from homology"/>
<comment type="caution">
    <text evidence="6">The sequence shown here is derived from an EMBL/GenBank/DDBJ whole genome shotgun (WGS) entry which is preliminary data.</text>
</comment>
<evidence type="ECO:0000313" key="7">
    <source>
        <dbReference type="Proteomes" id="UP001232063"/>
    </source>
</evidence>
<organism evidence="6 7">
    <name type="scientific">Xanthocytophaga agilis</name>
    <dbReference type="NCBI Taxonomy" id="3048010"/>
    <lineage>
        <taxon>Bacteria</taxon>
        <taxon>Pseudomonadati</taxon>
        <taxon>Bacteroidota</taxon>
        <taxon>Cytophagia</taxon>
        <taxon>Cytophagales</taxon>
        <taxon>Rhodocytophagaceae</taxon>
        <taxon>Xanthocytophaga</taxon>
    </lineage>
</organism>
<dbReference type="SUPFAM" id="SSF111369">
    <property type="entry name" value="HlyD-like secretion proteins"/>
    <property type="match status" value="1"/>
</dbReference>
<name>A0AAE3R800_9BACT</name>
<comment type="similarity">
    <text evidence="1">Belongs to the membrane fusion protein (MFP) (TC 8.A.1) family.</text>
</comment>
<dbReference type="AlphaFoldDB" id="A0AAE3R800"/>
<dbReference type="InterPro" id="IPR058792">
    <property type="entry name" value="Beta-barrel_RND_2"/>
</dbReference>
<keyword evidence="2" id="KW-0175">Coiled coil</keyword>
<evidence type="ECO:0000313" key="6">
    <source>
        <dbReference type="EMBL" id="MDJ1503074.1"/>
    </source>
</evidence>
<evidence type="ECO:0000259" key="4">
    <source>
        <dbReference type="Pfam" id="PF25954"/>
    </source>
</evidence>
<dbReference type="Gene3D" id="1.10.287.470">
    <property type="entry name" value="Helix hairpin bin"/>
    <property type="match status" value="1"/>
</dbReference>
<evidence type="ECO:0000256" key="1">
    <source>
        <dbReference type="ARBA" id="ARBA00009477"/>
    </source>
</evidence>
<dbReference type="RefSeq" id="WP_314513538.1">
    <property type="nucleotide sequence ID" value="NZ_JASJOU010000007.1"/>
</dbReference>
<dbReference type="GO" id="GO:0015562">
    <property type="term" value="F:efflux transmembrane transporter activity"/>
    <property type="evidence" value="ECO:0007669"/>
    <property type="project" value="TreeGrafter"/>
</dbReference>
<sequence>MKRIITSIAIIALLGLTAWKLINNKETVADKVYRPDPNLKVGVKTVKAELHNLTEEAQFLGAFSPNRKIEIRPQAGGEVLQLPIEEGQIVRTGQLIAKLDDAQLRYQLEGAQVSLEGYQNDLKRYEVLVKGDAVPAINLERTQLSIRSTQAQIKQLKKQLDNTTITAPFAGIITSKTVEKGSVVSVGSPIATLVDISQLKLVVNIPENAVNQFHTGQTISVNTEVYSAVEFKGRITMIGAEGDAAHNYPVEIIVPNSAQNPLKAGMYGTISNADKRKAQALAVPRQAIVGSAKKPQLYVVENGKAVLRSVEIGATTNEYFEITKGLKEGEQVVTSGQINLRNGVPVIAQ</sequence>
<dbReference type="Pfam" id="PF25917">
    <property type="entry name" value="BSH_RND"/>
    <property type="match status" value="1"/>
</dbReference>
<keyword evidence="7" id="KW-1185">Reference proteome</keyword>
<feature type="domain" description="CusB-like beta-barrel" evidence="4">
    <location>
        <begin position="201"/>
        <end position="273"/>
    </location>
</feature>
<feature type="coiled-coil region" evidence="2">
    <location>
        <begin position="108"/>
        <end position="166"/>
    </location>
</feature>
<dbReference type="Pfam" id="PF25989">
    <property type="entry name" value="YknX_C"/>
    <property type="match status" value="1"/>
</dbReference>
<evidence type="ECO:0000256" key="2">
    <source>
        <dbReference type="SAM" id="Coils"/>
    </source>
</evidence>
<dbReference type="EMBL" id="JASJOU010000007">
    <property type="protein sequence ID" value="MDJ1503074.1"/>
    <property type="molecule type" value="Genomic_DNA"/>
</dbReference>
<dbReference type="Gene3D" id="2.40.50.100">
    <property type="match status" value="1"/>
</dbReference>
<dbReference type="PANTHER" id="PTHR30469:SF15">
    <property type="entry name" value="HLYD FAMILY OF SECRETION PROTEINS"/>
    <property type="match status" value="1"/>
</dbReference>
<dbReference type="Proteomes" id="UP001232063">
    <property type="component" value="Unassembled WGS sequence"/>
</dbReference>
<dbReference type="InterPro" id="IPR058625">
    <property type="entry name" value="MdtA-like_BSH"/>
</dbReference>
<dbReference type="Gene3D" id="2.40.420.20">
    <property type="match status" value="1"/>
</dbReference>
<gene>
    <name evidence="6" type="ORF">QNI22_20565</name>
</gene>
<accession>A0AAE3R800</accession>
<dbReference type="Pfam" id="PF25954">
    <property type="entry name" value="Beta-barrel_RND_2"/>
    <property type="match status" value="1"/>
</dbReference>
<dbReference type="Gene3D" id="2.40.30.170">
    <property type="match status" value="1"/>
</dbReference>
<feature type="domain" description="YknX-like C-terminal permuted SH3-like" evidence="5">
    <location>
        <begin position="280"/>
        <end position="347"/>
    </location>
</feature>
<dbReference type="NCBIfam" id="TIGR01730">
    <property type="entry name" value="RND_mfp"/>
    <property type="match status" value="1"/>
</dbReference>
<dbReference type="GO" id="GO:1990281">
    <property type="term" value="C:efflux pump complex"/>
    <property type="evidence" value="ECO:0007669"/>
    <property type="project" value="TreeGrafter"/>
</dbReference>
<reference evidence="6" key="1">
    <citation type="submission" date="2023-05" db="EMBL/GenBank/DDBJ databases">
        <authorList>
            <person name="Zhang X."/>
        </authorList>
    </citation>
    <scope>NUCLEOTIDE SEQUENCE</scope>
    <source>
        <strain evidence="6">BD1B2-1</strain>
    </source>
</reference>
<evidence type="ECO:0000259" key="5">
    <source>
        <dbReference type="Pfam" id="PF25989"/>
    </source>
</evidence>